<dbReference type="SUPFAM" id="SSF55729">
    <property type="entry name" value="Acyl-CoA N-acyltransferases (Nat)"/>
    <property type="match status" value="1"/>
</dbReference>
<gene>
    <name evidence="4" type="ORF">Q4481_16240</name>
</gene>
<dbReference type="Pfam" id="PF00583">
    <property type="entry name" value="Acetyltransf_1"/>
    <property type="match status" value="1"/>
</dbReference>
<dbReference type="InterPro" id="IPR051016">
    <property type="entry name" value="Diverse_Substrate_AcTransf"/>
</dbReference>
<keyword evidence="2" id="KW-0012">Acyltransferase</keyword>
<dbReference type="PANTHER" id="PTHR10545:SF42">
    <property type="entry name" value="ACETYLTRANSFERASE"/>
    <property type="match status" value="1"/>
</dbReference>
<dbReference type="EMBL" id="JAUOZU010000012">
    <property type="protein sequence ID" value="MDO6965517.1"/>
    <property type="molecule type" value="Genomic_DNA"/>
</dbReference>
<proteinExistence type="predicted"/>
<reference evidence="4" key="2">
    <citation type="submission" date="2023-07" db="EMBL/GenBank/DDBJ databases">
        <authorList>
            <person name="Shen H."/>
        </authorList>
    </citation>
    <scope>NUCLEOTIDE SEQUENCE</scope>
    <source>
        <strain evidence="4">TNR-22</strain>
    </source>
</reference>
<keyword evidence="1" id="KW-0808">Transferase</keyword>
<name>A0ABT8YP96_9HYPH</name>
<evidence type="ECO:0000259" key="3">
    <source>
        <dbReference type="PROSITE" id="PS51186"/>
    </source>
</evidence>
<accession>A0ABT8YP96</accession>
<dbReference type="CDD" id="cd04301">
    <property type="entry name" value="NAT_SF"/>
    <property type="match status" value="1"/>
</dbReference>
<evidence type="ECO:0000256" key="2">
    <source>
        <dbReference type="ARBA" id="ARBA00023315"/>
    </source>
</evidence>
<feature type="domain" description="N-acetyltransferase" evidence="3">
    <location>
        <begin position="3"/>
        <end position="149"/>
    </location>
</feature>
<reference evidence="4" key="1">
    <citation type="journal article" date="2015" name="Int. J. Syst. Evol. Microbiol.">
        <title>Rhizobium alvei sp. nov., isolated from a freshwater river.</title>
        <authorList>
            <person name="Sheu S.Y."/>
            <person name="Huang H.W."/>
            <person name="Young C.C."/>
            <person name="Chen W.M."/>
        </authorList>
    </citation>
    <scope>NUCLEOTIDE SEQUENCE</scope>
    <source>
        <strain evidence="4">TNR-22</strain>
    </source>
</reference>
<dbReference type="RefSeq" id="WP_304377452.1">
    <property type="nucleotide sequence ID" value="NZ_JAUOZU010000012.1"/>
</dbReference>
<dbReference type="Proteomes" id="UP001174932">
    <property type="component" value="Unassembled WGS sequence"/>
</dbReference>
<evidence type="ECO:0000313" key="5">
    <source>
        <dbReference type="Proteomes" id="UP001174932"/>
    </source>
</evidence>
<comment type="caution">
    <text evidence="4">The sequence shown here is derived from an EMBL/GenBank/DDBJ whole genome shotgun (WGS) entry which is preliminary data.</text>
</comment>
<dbReference type="InterPro" id="IPR016181">
    <property type="entry name" value="Acyl_CoA_acyltransferase"/>
</dbReference>
<dbReference type="PANTHER" id="PTHR10545">
    <property type="entry name" value="DIAMINE N-ACETYLTRANSFERASE"/>
    <property type="match status" value="1"/>
</dbReference>
<dbReference type="PROSITE" id="PS51186">
    <property type="entry name" value="GNAT"/>
    <property type="match status" value="1"/>
</dbReference>
<evidence type="ECO:0000256" key="1">
    <source>
        <dbReference type="ARBA" id="ARBA00022679"/>
    </source>
</evidence>
<organism evidence="4 5">
    <name type="scientific">Rhizobium alvei</name>
    <dbReference type="NCBI Taxonomy" id="1132659"/>
    <lineage>
        <taxon>Bacteria</taxon>
        <taxon>Pseudomonadati</taxon>
        <taxon>Pseudomonadota</taxon>
        <taxon>Alphaproteobacteria</taxon>
        <taxon>Hyphomicrobiales</taxon>
        <taxon>Rhizobiaceae</taxon>
        <taxon>Rhizobium/Agrobacterium group</taxon>
        <taxon>Rhizobium</taxon>
    </lineage>
</organism>
<evidence type="ECO:0000313" key="4">
    <source>
        <dbReference type="EMBL" id="MDO6965517.1"/>
    </source>
</evidence>
<dbReference type="InterPro" id="IPR000182">
    <property type="entry name" value="GNAT_dom"/>
</dbReference>
<protein>
    <submittedName>
        <fullName evidence="4">GNAT family N-acetyltransferase</fullName>
    </submittedName>
</protein>
<dbReference type="Gene3D" id="3.40.630.30">
    <property type="match status" value="1"/>
</dbReference>
<keyword evidence="5" id="KW-1185">Reference proteome</keyword>
<sequence>MSLTIRDATQEDEAGWRDLWSQYLAFYKVDLADDVTAATWARLMNPASPMSVRLAIKDGEMAGFAIHLSHPSTWVKNEDCYLEDLFLVERFRGHGIGRALIDDLIELCRKNGWARLYWHTDEGNTTARKLYDTYVKTDGHVRYRMRISS</sequence>